<dbReference type="AlphaFoldDB" id="A0A918Z9M9"/>
<organism evidence="3 4">
    <name type="scientific">Streptomyces longispororuber</name>
    <dbReference type="NCBI Taxonomy" id="68230"/>
    <lineage>
        <taxon>Bacteria</taxon>
        <taxon>Bacillati</taxon>
        <taxon>Actinomycetota</taxon>
        <taxon>Actinomycetes</taxon>
        <taxon>Kitasatosporales</taxon>
        <taxon>Streptomycetaceae</taxon>
        <taxon>Streptomyces</taxon>
    </lineage>
</organism>
<dbReference type="InterPro" id="IPR038721">
    <property type="entry name" value="IS701-like_DDE_dom"/>
</dbReference>
<reference evidence="3" key="2">
    <citation type="submission" date="2020-09" db="EMBL/GenBank/DDBJ databases">
        <authorList>
            <person name="Sun Q."/>
            <person name="Ohkuma M."/>
        </authorList>
    </citation>
    <scope>NUCLEOTIDE SEQUENCE</scope>
    <source>
        <strain evidence="3">JCM 4784</strain>
    </source>
</reference>
<accession>A0A918Z9M9</accession>
<reference evidence="3" key="1">
    <citation type="journal article" date="2014" name="Int. J. Syst. Evol. Microbiol.">
        <title>Complete genome sequence of Corynebacterium casei LMG S-19264T (=DSM 44701T), isolated from a smear-ripened cheese.</title>
        <authorList>
            <consortium name="US DOE Joint Genome Institute (JGI-PGF)"/>
            <person name="Walter F."/>
            <person name="Albersmeier A."/>
            <person name="Kalinowski J."/>
            <person name="Ruckert C."/>
        </authorList>
    </citation>
    <scope>NUCLEOTIDE SEQUENCE</scope>
    <source>
        <strain evidence="3">JCM 4784</strain>
    </source>
</reference>
<name>A0A918Z9M9_9ACTN</name>
<comment type="caution">
    <text evidence="3">The sequence shown here is derived from an EMBL/GenBank/DDBJ whole genome shotgun (WGS) entry which is preliminary data.</text>
</comment>
<evidence type="ECO:0000313" key="3">
    <source>
        <dbReference type="EMBL" id="GHE42547.1"/>
    </source>
</evidence>
<evidence type="ECO:0000313" key="4">
    <source>
        <dbReference type="Proteomes" id="UP000608024"/>
    </source>
</evidence>
<gene>
    <name evidence="3" type="ORF">GCM10018785_10190</name>
</gene>
<dbReference type="Proteomes" id="UP000608024">
    <property type="component" value="Unassembled WGS sequence"/>
</dbReference>
<feature type="compositionally biased region" description="Pro residues" evidence="1">
    <location>
        <begin position="129"/>
        <end position="142"/>
    </location>
</feature>
<keyword evidence="4" id="KW-1185">Reference proteome</keyword>
<evidence type="ECO:0000259" key="2">
    <source>
        <dbReference type="Pfam" id="PF13546"/>
    </source>
</evidence>
<dbReference type="EMBL" id="BNBT01000009">
    <property type="protein sequence ID" value="GHE42547.1"/>
    <property type="molecule type" value="Genomic_DNA"/>
</dbReference>
<evidence type="ECO:0000256" key="1">
    <source>
        <dbReference type="SAM" id="MobiDB-lite"/>
    </source>
</evidence>
<feature type="domain" description="Transposase IS701-like DDE" evidence="2">
    <location>
        <begin position="4"/>
        <end position="118"/>
    </location>
</feature>
<proteinExistence type="predicted"/>
<feature type="region of interest" description="Disordered" evidence="1">
    <location>
        <begin position="114"/>
        <end position="143"/>
    </location>
</feature>
<dbReference type="Pfam" id="PF13546">
    <property type="entry name" value="DDE_5"/>
    <property type="match status" value="1"/>
</dbReference>
<sequence>MVSGWPCSVVAALETWRTSWTAALGAVRLEPGADVAAVTTVQIREVVERLVVVGQWRPDDPEAMVVLDAGYDAPRIAHLLDDLSVEPLGRLRSDRVMRRPTPFRKEFSLANPKGGRGFRNPCTKGGPPAGVPKPSRPGPGRPPGVGASCALVVRLPRGGGKRVRYIVTQIKAVEAPLDLIA</sequence>
<protein>
    <recommendedName>
        <fullName evidence="2">Transposase IS701-like DDE domain-containing protein</fullName>
    </recommendedName>
</protein>